<accession>A0ABV1WF16</accession>
<proteinExistence type="predicted"/>
<keyword evidence="4" id="KW-0067">ATP-binding</keyword>
<organism evidence="4 5">
    <name type="scientific">Streptomyces carpinensis</name>
    <dbReference type="NCBI Taxonomy" id="66369"/>
    <lineage>
        <taxon>Bacteria</taxon>
        <taxon>Bacillati</taxon>
        <taxon>Actinomycetota</taxon>
        <taxon>Actinomycetes</taxon>
        <taxon>Kitasatosporales</taxon>
        <taxon>Streptomycetaceae</taxon>
        <taxon>Streptomyces</taxon>
    </lineage>
</organism>
<dbReference type="InterPro" id="IPR036457">
    <property type="entry name" value="PPM-type-like_dom_sf"/>
</dbReference>
<keyword evidence="4" id="KW-0547">Nucleotide-binding</keyword>
<dbReference type="PANTHER" id="PTHR35526:SF3">
    <property type="entry name" value="ANTI-SIGMA-F FACTOR RSBW"/>
    <property type="match status" value="1"/>
</dbReference>
<dbReference type="CDD" id="cd16936">
    <property type="entry name" value="HATPase_RsbW-like"/>
    <property type="match status" value="1"/>
</dbReference>
<dbReference type="Pfam" id="PF07228">
    <property type="entry name" value="SpoIIE"/>
    <property type="match status" value="1"/>
</dbReference>
<evidence type="ECO:0000313" key="4">
    <source>
        <dbReference type="EMBL" id="MER6982795.1"/>
    </source>
</evidence>
<reference evidence="4 5" key="1">
    <citation type="submission" date="2024-06" db="EMBL/GenBank/DDBJ databases">
        <title>The Natural Products Discovery Center: Release of the First 8490 Sequenced Strains for Exploring Actinobacteria Biosynthetic Diversity.</title>
        <authorList>
            <person name="Kalkreuter E."/>
            <person name="Kautsar S.A."/>
            <person name="Yang D."/>
            <person name="Bader C.D."/>
            <person name="Teijaro C.N."/>
            <person name="Fluegel L."/>
            <person name="Davis C.M."/>
            <person name="Simpson J.R."/>
            <person name="Lauterbach L."/>
            <person name="Steele A.D."/>
            <person name="Gui C."/>
            <person name="Meng S."/>
            <person name="Li G."/>
            <person name="Viehrig K."/>
            <person name="Ye F."/>
            <person name="Su P."/>
            <person name="Kiefer A.F."/>
            <person name="Nichols A."/>
            <person name="Cepeda A.J."/>
            <person name="Yan W."/>
            <person name="Fan B."/>
            <person name="Jiang Y."/>
            <person name="Adhikari A."/>
            <person name="Zheng C.-J."/>
            <person name="Schuster L."/>
            <person name="Cowan T.M."/>
            <person name="Smanski M.J."/>
            <person name="Chevrette M.G."/>
            <person name="De Carvalho L.P.S."/>
            <person name="Shen B."/>
        </authorList>
    </citation>
    <scope>NUCLEOTIDE SEQUENCE [LARGE SCALE GENOMIC DNA]</scope>
    <source>
        <strain evidence="4 5">NPDC000634</strain>
    </source>
</reference>
<keyword evidence="5" id="KW-1185">Reference proteome</keyword>
<dbReference type="EMBL" id="JBEPCU010001146">
    <property type="protein sequence ID" value="MER6982795.1"/>
    <property type="molecule type" value="Genomic_DNA"/>
</dbReference>
<comment type="caution">
    <text evidence="4">The sequence shown here is derived from an EMBL/GenBank/DDBJ whole genome shotgun (WGS) entry which is preliminary data.</text>
</comment>
<dbReference type="SUPFAM" id="SSF55874">
    <property type="entry name" value="ATPase domain of HSP90 chaperone/DNA topoisomerase II/histidine kinase"/>
    <property type="match status" value="1"/>
</dbReference>
<evidence type="ECO:0000259" key="2">
    <source>
        <dbReference type="Pfam" id="PF07228"/>
    </source>
</evidence>
<dbReference type="Gene3D" id="3.30.565.10">
    <property type="entry name" value="Histidine kinase-like ATPase, C-terminal domain"/>
    <property type="match status" value="1"/>
</dbReference>
<feature type="non-terminal residue" evidence="4">
    <location>
        <position position="1"/>
    </location>
</feature>
<evidence type="ECO:0000256" key="1">
    <source>
        <dbReference type="ARBA" id="ARBA00022527"/>
    </source>
</evidence>
<dbReference type="InterPro" id="IPR001932">
    <property type="entry name" value="PPM-type_phosphatase-like_dom"/>
</dbReference>
<gene>
    <name evidence="4" type="ORF">ABT317_39005</name>
</gene>
<feature type="domain" description="Histidine kinase/HSP90-like ATPase" evidence="3">
    <location>
        <begin position="78"/>
        <end position="186"/>
    </location>
</feature>
<dbReference type="Proteomes" id="UP001458415">
    <property type="component" value="Unassembled WGS sequence"/>
</dbReference>
<dbReference type="InterPro" id="IPR003594">
    <property type="entry name" value="HATPase_dom"/>
</dbReference>
<evidence type="ECO:0000313" key="5">
    <source>
        <dbReference type="Proteomes" id="UP001458415"/>
    </source>
</evidence>
<dbReference type="PANTHER" id="PTHR35526">
    <property type="entry name" value="ANTI-SIGMA-F FACTOR RSBW-RELATED"/>
    <property type="match status" value="1"/>
</dbReference>
<keyword evidence="1" id="KW-0723">Serine/threonine-protein kinase</keyword>
<dbReference type="GO" id="GO:0005524">
    <property type="term" value="F:ATP binding"/>
    <property type="evidence" value="ECO:0007669"/>
    <property type="project" value="UniProtKB-KW"/>
</dbReference>
<keyword evidence="1" id="KW-0418">Kinase</keyword>
<feature type="domain" description="PPM-type phosphatase" evidence="2">
    <location>
        <begin position="1"/>
        <end position="65"/>
    </location>
</feature>
<dbReference type="InterPro" id="IPR050267">
    <property type="entry name" value="Anti-sigma-factor_SerPK"/>
</dbReference>
<sequence length="212" mass="23246">SRLALFTDGLVENRRRDPDTGLALLRDALARSGPGLTPEETCQAVLGALLPERLSDDVVLLVARTRLTDPGQVADWEVPADPAAVSRVRSEAVHQLDAWGLNLMAFSTELIVSELVTNAIRYGAQPIHLRLLHDRSLICEVSDGSSTSPHLRRARVTDEGGRGLFLVARFAQRWGTRYTSRGKVIWTEQALHGAGPEPDLDLADVLLDQWDA</sequence>
<dbReference type="Gene3D" id="3.60.40.10">
    <property type="entry name" value="PPM-type phosphatase domain"/>
    <property type="match status" value="1"/>
</dbReference>
<dbReference type="InterPro" id="IPR036890">
    <property type="entry name" value="HATPase_C_sf"/>
</dbReference>
<dbReference type="Pfam" id="PF13581">
    <property type="entry name" value="HATPase_c_2"/>
    <property type="match status" value="1"/>
</dbReference>
<name>A0ABV1WF16_9ACTN</name>
<protein>
    <submittedName>
        <fullName evidence="4">ATP-binding protein</fullName>
    </submittedName>
</protein>
<keyword evidence="1" id="KW-0808">Transferase</keyword>
<evidence type="ECO:0000259" key="3">
    <source>
        <dbReference type="Pfam" id="PF13581"/>
    </source>
</evidence>